<keyword evidence="3 6" id="KW-0808">Transferase</keyword>
<dbReference type="InterPro" id="IPR010280">
    <property type="entry name" value="U5_MeTrfase_fam"/>
</dbReference>
<keyword evidence="1" id="KW-0004">4Fe-4S</keyword>
<comment type="similarity">
    <text evidence="6">Belongs to the class I-like SAM-binding methyltransferase superfamily. RNA M5U methyltransferase family.</text>
</comment>
<dbReference type="Gene3D" id="2.40.50.1070">
    <property type="match status" value="1"/>
</dbReference>
<feature type="binding site" evidence="6">
    <location>
        <position position="305"/>
    </location>
    <ligand>
        <name>S-adenosyl-L-methionine</name>
        <dbReference type="ChEBI" id="CHEBI:59789"/>
    </ligand>
</feature>
<feature type="binding site" evidence="6">
    <location>
        <position position="285"/>
    </location>
    <ligand>
        <name>S-adenosyl-L-methionine</name>
        <dbReference type="ChEBI" id="CHEBI:59789"/>
    </ligand>
</feature>
<feature type="binding site" evidence="6">
    <location>
        <position position="258"/>
    </location>
    <ligand>
        <name>S-adenosyl-L-methionine</name>
        <dbReference type="ChEBI" id="CHEBI:59789"/>
    </ligand>
</feature>
<evidence type="ECO:0000256" key="7">
    <source>
        <dbReference type="PROSITE-ProRule" id="PRU10015"/>
    </source>
</evidence>
<keyword evidence="1" id="KW-0479">Metal-binding</keyword>
<dbReference type="EMBL" id="JAUYVI010000002">
    <property type="protein sequence ID" value="MDQ7247252.1"/>
    <property type="molecule type" value="Genomic_DNA"/>
</dbReference>
<dbReference type="Proteomes" id="UP001230156">
    <property type="component" value="Unassembled WGS sequence"/>
</dbReference>
<feature type="binding site" evidence="6">
    <location>
        <position position="353"/>
    </location>
    <ligand>
        <name>S-adenosyl-L-methionine</name>
        <dbReference type="ChEBI" id="CHEBI:59789"/>
    </ligand>
</feature>
<organism evidence="8 9">
    <name type="scientific">Dongia sedimenti</name>
    <dbReference type="NCBI Taxonomy" id="3064282"/>
    <lineage>
        <taxon>Bacteria</taxon>
        <taxon>Pseudomonadati</taxon>
        <taxon>Pseudomonadota</taxon>
        <taxon>Alphaproteobacteria</taxon>
        <taxon>Rhodospirillales</taxon>
        <taxon>Dongiaceae</taxon>
        <taxon>Dongia</taxon>
    </lineage>
</organism>
<keyword evidence="5" id="KW-0411">Iron-sulfur</keyword>
<evidence type="ECO:0000313" key="9">
    <source>
        <dbReference type="Proteomes" id="UP001230156"/>
    </source>
</evidence>
<protein>
    <submittedName>
        <fullName evidence="8">Class I SAM-dependent RNA methyltransferase</fullName>
    </submittedName>
</protein>
<dbReference type="GO" id="GO:0032259">
    <property type="term" value="P:methylation"/>
    <property type="evidence" value="ECO:0007669"/>
    <property type="project" value="UniProtKB-KW"/>
</dbReference>
<evidence type="ECO:0000256" key="2">
    <source>
        <dbReference type="ARBA" id="ARBA00022603"/>
    </source>
</evidence>
<dbReference type="Gene3D" id="3.40.50.150">
    <property type="entry name" value="Vaccinia Virus protein VP39"/>
    <property type="match status" value="1"/>
</dbReference>
<dbReference type="PANTHER" id="PTHR11061:SF49">
    <property type="entry name" value="23S RRNA (URACIL(1939)-C(5))-METHYLTRANSFERASE RLMD"/>
    <property type="match status" value="1"/>
</dbReference>
<dbReference type="SUPFAM" id="SSF53335">
    <property type="entry name" value="S-adenosyl-L-methionine-dependent methyltransferases"/>
    <property type="match status" value="1"/>
</dbReference>
<name>A0ABU0YHR2_9PROT</name>
<dbReference type="PROSITE" id="PS01230">
    <property type="entry name" value="TRMA_1"/>
    <property type="match status" value="1"/>
</dbReference>
<dbReference type="InterPro" id="IPR030390">
    <property type="entry name" value="MeTrfase_TrmA_AS"/>
</dbReference>
<dbReference type="InterPro" id="IPR029063">
    <property type="entry name" value="SAM-dependent_MTases_sf"/>
</dbReference>
<evidence type="ECO:0000256" key="4">
    <source>
        <dbReference type="ARBA" id="ARBA00022691"/>
    </source>
</evidence>
<evidence type="ECO:0000256" key="5">
    <source>
        <dbReference type="ARBA" id="ARBA00023014"/>
    </source>
</evidence>
<evidence type="ECO:0000313" key="8">
    <source>
        <dbReference type="EMBL" id="MDQ7247252.1"/>
    </source>
</evidence>
<dbReference type="SUPFAM" id="SSF50249">
    <property type="entry name" value="Nucleic acid-binding proteins"/>
    <property type="match status" value="1"/>
</dbReference>
<keyword evidence="2 6" id="KW-0489">Methyltransferase</keyword>
<dbReference type="Gene3D" id="2.40.50.140">
    <property type="entry name" value="Nucleic acid-binding proteins"/>
    <property type="match status" value="1"/>
</dbReference>
<keyword evidence="4 6" id="KW-0949">S-adenosyl-L-methionine</keyword>
<feature type="active site" description="Nucleophile" evidence="6">
    <location>
        <position position="379"/>
    </location>
</feature>
<proteinExistence type="inferred from homology"/>
<feature type="active site" evidence="7">
    <location>
        <position position="379"/>
    </location>
</feature>
<dbReference type="Pfam" id="PF05958">
    <property type="entry name" value="tRNA_U5-meth_tr"/>
    <property type="match status" value="1"/>
</dbReference>
<evidence type="ECO:0000256" key="3">
    <source>
        <dbReference type="ARBA" id="ARBA00022679"/>
    </source>
</evidence>
<gene>
    <name evidence="8" type="ORF">Q8A70_06225</name>
</gene>
<evidence type="ECO:0000256" key="6">
    <source>
        <dbReference type="PROSITE-ProRule" id="PRU01024"/>
    </source>
</evidence>
<dbReference type="GO" id="GO:0008168">
    <property type="term" value="F:methyltransferase activity"/>
    <property type="evidence" value="ECO:0007669"/>
    <property type="project" value="UniProtKB-KW"/>
</dbReference>
<keyword evidence="9" id="KW-1185">Reference proteome</keyword>
<evidence type="ECO:0000256" key="1">
    <source>
        <dbReference type="ARBA" id="ARBA00022485"/>
    </source>
</evidence>
<comment type="caution">
    <text evidence="8">The sequence shown here is derived from an EMBL/GenBank/DDBJ whole genome shotgun (WGS) entry which is preliminary data.</text>
</comment>
<dbReference type="PANTHER" id="PTHR11061">
    <property type="entry name" value="RNA M5U METHYLTRANSFERASE"/>
    <property type="match status" value="1"/>
</dbReference>
<dbReference type="InterPro" id="IPR012340">
    <property type="entry name" value="NA-bd_OB-fold"/>
</dbReference>
<dbReference type="RefSeq" id="WP_379954653.1">
    <property type="nucleotide sequence ID" value="NZ_JAUYVI010000002.1"/>
</dbReference>
<keyword evidence="1" id="KW-0408">Iron</keyword>
<dbReference type="PROSITE" id="PS51687">
    <property type="entry name" value="SAM_MT_RNA_M5U"/>
    <property type="match status" value="1"/>
</dbReference>
<accession>A0ABU0YHR2</accession>
<sequence length="421" mass="44805">MTPELPDTIEIQSLGAQGDGVATVGEARIFVPFALPGDRVRCEIVGRRGDGWHARLTEIVSPGRQRLNAAETQFGHCGGCMLQHFEHGAYRAWKFALVETALRQRGLDLPEGAALIDTPPSTRRRARFAAERTKDGLRFGFHMPESTEIAADAECRILSPRLAEALPTLRDLAGAALGVGGTATVTATLTDSGLDVLISLEKSLERRRALTDAAAKAPIARLSWQRGHGEPEPLLQHIAPRVSFGGIAVDLPPDAFLQPSAEGEAALVTAVTAYAKGAKSIADLYAGCGTFTFPLAKVGKVAGFESAKPAVAAIIAAANRSGLAGRVTAKARNLDSSPLPPEDLKAFDCVVFDPPRAGARSQAEMLTRSRVKHVVGVSCNPASFARDARILVDGGFKLEKLVAVDQFVWSAHVEVVAQFRR</sequence>
<reference evidence="9" key="1">
    <citation type="submission" date="2023-08" db="EMBL/GenBank/DDBJ databases">
        <title>Rhodospirillaceae gen. nov., a novel taxon isolated from the Yangtze River Yuezi River estuary sludge.</title>
        <authorList>
            <person name="Ruan L."/>
        </authorList>
    </citation>
    <scope>NUCLEOTIDE SEQUENCE [LARGE SCALE GENOMIC DNA]</scope>
    <source>
        <strain evidence="9">R-7</strain>
    </source>
</reference>